<comment type="subcellular location">
    <subcellularLocation>
        <location evidence="1">Membrane</location>
        <topology evidence="1">Single-pass type I membrane protein</topology>
    </subcellularLocation>
</comment>
<sequence>MSKLYKPDQAALDLVTEPWSEAFRAQRDVGLLVPIDFHVAPVVSLRAACFANNQYEDKSFQTCFSNLLALGLRRFNVDVYWDQILSQWSLCPAQIPPPGSAMTASTMPTRAHTSSSSSVTATANPSVAVRDDAVTDAHVAGPEEDDVKLRQEAPPTNLGSPSASSTPTPIATPQTSVNGSMNSTEPYNCTSSMTLSYLARIVSDFLDVTATTTDARFTSLQLNLHAAASWNAPDQPAPQPTRFPSPGNMISEIIRGDLSEVLYTPQQLQDQRNDVDGNWYSGDPNNRPAAGYYRTEQIGRNLVAPNGWPTEAFVEFRDQQRLLATFGSIDPQMSSYNITDDRDTIFPPGTIRQDHPVTYHSDGSISSGCLFSSSESSITESTNNSWAVASAPEMSIGVAPDLLAPIPAVSNLTSCGLAALLNQTLAGVTADQNPLPYAAFVRSYLWTWAPGEPVNATFGNNNIARCAAMFTNETYPGRWRTVDCTTSLRVACQDLSTPYRWEVSSESNRYADAKSLCPPGLSFSVPHTSLENAHLLAAMRSSSSQEPIFVNLNSLDETDCWVAGTDSSCPYIPPADTDHTRIVVVPTIAAVIIFVCAVATFFVKCASNRRDDKRGRRRRMVDGWEYEGVPS</sequence>
<feature type="compositionally biased region" description="Low complexity" evidence="10">
    <location>
        <begin position="113"/>
        <end position="127"/>
    </location>
</feature>
<gene>
    <name evidence="13" type="ORF">CC80DRAFT_484246</name>
</gene>
<dbReference type="InterPro" id="IPR016186">
    <property type="entry name" value="C-type_lectin-like/link_sf"/>
</dbReference>
<dbReference type="Pfam" id="PF25506">
    <property type="entry name" value="TIM-barrel_MTC6"/>
    <property type="match status" value="1"/>
</dbReference>
<protein>
    <recommendedName>
        <fullName evidence="9">Maintenance of telomere capping protein 6</fullName>
    </recommendedName>
</protein>
<feature type="compositionally biased region" description="Low complexity" evidence="10">
    <location>
        <begin position="160"/>
        <end position="176"/>
    </location>
</feature>
<evidence type="ECO:0000256" key="5">
    <source>
        <dbReference type="ARBA" id="ARBA00023136"/>
    </source>
</evidence>
<evidence type="ECO:0000256" key="3">
    <source>
        <dbReference type="ARBA" id="ARBA00022729"/>
    </source>
</evidence>
<feature type="region of interest" description="Disordered" evidence="10">
    <location>
        <begin position="140"/>
        <end position="184"/>
    </location>
</feature>
<name>A0A6A5TB88_9PLEO</name>
<evidence type="ECO:0000256" key="9">
    <source>
        <dbReference type="ARBA" id="ARBA00039865"/>
    </source>
</evidence>
<feature type="region of interest" description="Disordered" evidence="10">
    <location>
        <begin position="99"/>
        <end position="127"/>
    </location>
</feature>
<evidence type="ECO:0000256" key="10">
    <source>
        <dbReference type="SAM" id="MobiDB-lite"/>
    </source>
</evidence>
<keyword evidence="3" id="KW-0732">Signal</keyword>
<evidence type="ECO:0000256" key="7">
    <source>
        <dbReference type="ARBA" id="ARBA00037703"/>
    </source>
</evidence>
<dbReference type="OrthoDB" id="5573651at2759"/>
<evidence type="ECO:0000256" key="8">
    <source>
        <dbReference type="ARBA" id="ARBA00038159"/>
    </source>
</evidence>
<feature type="compositionally biased region" description="Polar residues" evidence="10">
    <location>
        <begin position="102"/>
        <end position="112"/>
    </location>
</feature>
<dbReference type="InterPro" id="IPR051008">
    <property type="entry name" value="Telomere_Capping_Maintenance"/>
</dbReference>
<proteinExistence type="inferred from homology"/>
<evidence type="ECO:0000256" key="2">
    <source>
        <dbReference type="ARBA" id="ARBA00022692"/>
    </source>
</evidence>
<dbReference type="InterPro" id="IPR016187">
    <property type="entry name" value="CTDL_fold"/>
</dbReference>
<comment type="function">
    <text evidence="7">May be involved in telomere capping.</text>
</comment>
<dbReference type="SUPFAM" id="SSF56436">
    <property type="entry name" value="C-type lectin-like"/>
    <property type="match status" value="1"/>
</dbReference>
<feature type="domain" description="MTC6 partial TIM-barrel" evidence="12">
    <location>
        <begin position="22"/>
        <end position="426"/>
    </location>
</feature>
<accession>A0A6A5TB88</accession>
<evidence type="ECO:0000259" key="12">
    <source>
        <dbReference type="Pfam" id="PF25506"/>
    </source>
</evidence>
<dbReference type="PANTHER" id="PTHR35518:SF2">
    <property type="entry name" value="MAINTENANCE OF TELOMERE CAPPING PROTEIN 6"/>
    <property type="match status" value="1"/>
</dbReference>
<evidence type="ECO:0000313" key="13">
    <source>
        <dbReference type="EMBL" id="KAF1949538.1"/>
    </source>
</evidence>
<comment type="similarity">
    <text evidence="8">Belongs to the MTC6 family.</text>
</comment>
<dbReference type="EMBL" id="ML977036">
    <property type="protein sequence ID" value="KAF1949538.1"/>
    <property type="molecule type" value="Genomic_DNA"/>
</dbReference>
<evidence type="ECO:0000256" key="11">
    <source>
        <dbReference type="SAM" id="Phobius"/>
    </source>
</evidence>
<keyword evidence="6" id="KW-0325">Glycoprotein</keyword>
<keyword evidence="4 11" id="KW-1133">Transmembrane helix</keyword>
<evidence type="ECO:0000256" key="6">
    <source>
        <dbReference type="ARBA" id="ARBA00023180"/>
    </source>
</evidence>
<dbReference type="AlphaFoldDB" id="A0A6A5TB88"/>
<dbReference type="Proteomes" id="UP000800035">
    <property type="component" value="Unassembled WGS sequence"/>
</dbReference>
<evidence type="ECO:0000256" key="4">
    <source>
        <dbReference type="ARBA" id="ARBA00022989"/>
    </source>
</evidence>
<dbReference type="GO" id="GO:0016020">
    <property type="term" value="C:membrane"/>
    <property type="evidence" value="ECO:0007669"/>
    <property type="project" value="UniProtKB-SubCell"/>
</dbReference>
<evidence type="ECO:0000256" key="1">
    <source>
        <dbReference type="ARBA" id="ARBA00004479"/>
    </source>
</evidence>
<dbReference type="PANTHER" id="PTHR35518">
    <property type="entry name" value="MAINTENANCE OF TELOMOERE CAPPING"/>
    <property type="match status" value="1"/>
</dbReference>
<feature type="transmembrane region" description="Helical" evidence="11">
    <location>
        <begin position="583"/>
        <end position="607"/>
    </location>
</feature>
<keyword evidence="2 11" id="KW-0812">Transmembrane</keyword>
<organism evidence="13 14">
    <name type="scientific">Byssothecium circinans</name>
    <dbReference type="NCBI Taxonomy" id="147558"/>
    <lineage>
        <taxon>Eukaryota</taxon>
        <taxon>Fungi</taxon>
        <taxon>Dikarya</taxon>
        <taxon>Ascomycota</taxon>
        <taxon>Pezizomycotina</taxon>
        <taxon>Dothideomycetes</taxon>
        <taxon>Pleosporomycetidae</taxon>
        <taxon>Pleosporales</taxon>
        <taxon>Massarineae</taxon>
        <taxon>Massarinaceae</taxon>
        <taxon>Byssothecium</taxon>
    </lineage>
</organism>
<dbReference type="InterPro" id="IPR057530">
    <property type="entry name" value="TIM-barrel_MTC6"/>
</dbReference>
<dbReference type="CDD" id="cd00037">
    <property type="entry name" value="CLECT"/>
    <property type="match status" value="1"/>
</dbReference>
<keyword evidence="14" id="KW-1185">Reference proteome</keyword>
<reference evidence="13" key="1">
    <citation type="journal article" date="2020" name="Stud. Mycol.">
        <title>101 Dothideomycetes genomes: a test case for predicting lifestyles and emergence of pathogens.</title>
        <authorList>
            <person name="Haridas S."/>
            <person name="Albert R."/>
            <person name="Binder M."/>
            <person name="Bloem J."/>
            <person name="Labutti K."/>
            <person name="Salamov A."/>
            <person name="Andreopoulos B."/>
            <person name="Baker S."/>
            <person name="Barry K."/>
            <person name="Bills G."/>
            <person name="Bluhm B."/>
            <person name="Cannon C."/>
            <person name="Castanera R."/>
            <person name="Culley D."/>
            <person name="Daum C."/>
            <person name="Ezra D."/>
            <person name="Gonzalez J."/>
            <person name="Henrissat B."/>
            <person name="Kuo A."/>
            <person name="Liang C."/>
            <person name="Lipzen A."/>
            <person name="Lutzoni F."/>
            <person name="Magnuson J."/>
            <person name="Mondo S."/>
            <person name="Nolan M."/>
            <person name="Ohm R."/>
            <person name="Pangilinan J."/>
            <person name="Park H.-J."/>
            <person name="Ramirez L."/>
            <person name="Alfaro M."/>
            <person name="Sun H."/>
            <person name="Tritt A."/>
            <person name="Yoshinaga Y."/>
            <person name="Zwiers L.-H."/>
            <person name="Turgeon B."/>
            <person name="Goodwin S."/>
            <person name="Spatafora J."/>
            <person name="Crous P."/>
            <person name="Grigoriev I."/>
        </authorList>
    </citation>
    <scope>NUCLEOTIDE SEQUENCE</scope>
    <source>
        <strain evidence="13">CBS 675.92</strain>
    </source>
</reference>
<dbReference type="Gene3D" id="3.10.100.10">
    <property type="entry name" value="Mannose-Binding Protein A, subunit A"/>
    <property type="match status" value="1"/>
</dbReference>
<evidence type="ECO:0000313" key="14">
    <source>
        <dbReference type="Proteomes" id="UP000800035"/>
    </source>
</evidence>
<keyword evidence="5 11" id="KW-0472">Membrane</keyword>